<dbReference type="Pfam" id="PF12275">
    <property type="entry name" value="DUF3616"/>
    <property type="match status" value="1"/>
</dbReference>
<gene>
    <name evidence="3" type="ORF">HLB44_35125</name>
</gene>
<dbReference type="RefSeq" id="WP_173135070.1">
    <property type="nucleotide sequence ID" value="NZ_JABRWJ010000020.1"/>
</dbReference>
<accession>A0ABX2EU38</accession>
<evidence type="ECO:0000313" key="3">
    <source>
        <dbReference type="EMBL" id="NRF72230.1"/>
    </source>
</evidence>
<keyword evidence="1" id="KW-0732">Signal</keyword>
<feature type="chain" id="PRO_5047308519" evidence="1">
    <location>
        <begin position="27"/>
        <end position="327"/>
    </location>
</feature>
<dbReference type="EMBL" id="JABRWJ010000020">
    <property type="protein sequence ID" value="NRF72230.1"/>
    <property type="molecule type" value="Genomic_DNA"/>
</dbReference>
<dbReference type="Proteomes" id="UP000737171">
    <property type="component" value="Unassembled WGS sequence"/>
</dbReference>
<feature type="domain" description="DUF3616" evidence="2">
    <location>
        <begin position="170"/>
        <end position="266"/>
    </location>
</feature>
<reference evidence="3 4" key="1">
    <citation type="submission" date="2020-05" db="EMBL/GenBank/DDBJ databases">
        <title>Aquincola sp. isolate from soil.</title>
        <authorList>
            <person name="Han J."/>
            <person name="Kim D.-U."/>
        </authorList>
    </citation>
    <scope>NUCLEOTIDE SEQUENCE [LARGE SCALE GENOMIC DNA]</scope>
    <source>
        <strain evidence="3 4">S2</strain>
    </source>
</reference>
<protein>
    <submittedName>
        <fullName evidence="3">DUF3616 domain-containing protein</fullName>
    </submittedName>
</protein>
<sequence>MGQTARALHAVAWVTWASLVPFAAHAQPPAVERYTGMAEASAAAMLDAQHFVVADDECNVLRVYRAGQAAPVGQPVDLRQFLGAGAKASDIEGAARVGDVVYWISSHSLTGNKGKFLEGRHRIFATKIEPGAGAAPTVRPTGEPFKRLLQELIAAPALQGLKLGKAAKKKPEQEDGLNIEGLAATPEGGLLIGFRNPLSQGKAILVPLANPADVIKGAKPAFADPVLLDLGGRGVRSIERAADQYLIVAGPVADAGGFALYQWSGKPLEAPRLRAELAPGFHAEAAFNFDGQQLMLLSDDGANSAEVECGAAPKTGQRFRAMRIKLN</sequence>
<evidence type="ECO:0000313" key="4">
    <source>
        <dbReference type="Proteomes" id="UP000737171"/>
    </source>
</evidence>
<proteinExistence type="predicted"/>
<feature type="signal peptide" evidence="1">
    <location>
        <begin position="1"/>
        <end position="26"/>
    </location>
</feature>
<evidence type="ECO:0000259" key="2">
    <source>
        <dbReference type="Pfam" id="PF12275"/>
    </source>
</evidence>
<dbReference type="InterPro" id="IPR022060">
    <property type="entry name" value="DUF3616"/>
</dbReference>
<name>A0ABX2EU38_9BURK</name>
<organism evidence="3 4">
    <name type="scientific">Pseudaquabacterium terrae</name>
    <dbReference type="NCBI Taxonomy" id="2732868"/>
    <lineage>
        <taxon>Bacteria</taxon>
        <taxon>Pseudomonadati</taxon>
        <taxon>Pseudomonadota</taxon>
        <taxon>Betaproteobacteria</taxon>
        <taxon>Burkholderiales</taxon>
        <taxon>Sphaerotilaceae</taxon>
        <taxon>Pseudaquabacterium</taxon>
    </lineage>
</organism>
<evidence type="ECO:0000256" key="1">
    <source>
        <dbReference type="SAM" id="SignalP"/>
    </source>
</evidence>
<comment type="caution">
    <text evidence="3">The sequence shown here is derived from an EMBL/GenBank/DDBJ whole genome shotgun (WGS) entry which is preliminary data.</text>
</comment>
<keyword evidence="4" id="KW-1185">Reference proteome</keyword>